<keyword evidence="2" id="KW-1185">Reference proteome</keyword>
<dbReference type="InterPro" id="IPR024078">
    <property type="entry name" value="LmbE-like_dom_sf"/>
</dbReference>
<organism evidence="1 2">
    <name type="scientific">Aquimarina intermedia</name>
    <dbReference type="NCBI Taxonomy" id="350814"/>
    <lineage>
        <taxon>Bacteria</taxon>
        <taxon>Pseudomonadati</taxon>
        <taxon>Bacteroidota</taxon>
        <taxon>Flavobacteriia</taxon>
        <taxon>Flavobacteriales</taxon>
        <taxon>Flavobacteriaceae</taxon>
        <taxon>Aquimarina</taxon>
    </lineage>
</organism>
<dbReference type="PANTHER" id="PTHR42892:SF1">
    <property type="entry name" value="GLUCOSAMINE-6-PHOSPHATE ISOMERASE"/>
    <property type="match status" value="1"/>
</dbReference>
<dbReference type="Gene3D" id="3.40.50.1360">
    <property type="match status" value="1"/>
</dbReference>
<dbReference type="EMBL" id="VNHU01000002">
    <property type="protein sequence ID" value="TYP75838.1"/>
    <property type="molecule type" value="Genomic_DNA"/>
</dbReference>
<accession>A0A5S5CB29</accession>
<comment type="caution">
    <text evidence="1">The sequence shown here is derived from an EMBL/GenBank/DDBJ whole genome shotgun (WGS) entry which is preliminary data.</text>
</comment>
<dbReference type="Proteomes" id="UP000324376">
    <property type="component" value="Unassembled WGS sequence"/>
</dbReference>
<dbReference type="SUPFAM" id="SSF100950">
    <property type="entry name" value="NagB/RpiA/CoA transferase-like"/>
    <property type="match status" value="1"/>
</dbReference>
<dbReference type="InterPro" id="IPR037171">
    <property type="entry name" value="NagB/RpiA_transferase-like"/>
</dbReference>
<dbReference type="InterPro" id="IPR052960">
    <property type="entry name" value="GlcN6P_deaminase-like"/>
</dbReference>
<dbReference type="AlphaFoldDB" id="A0A5S5CB29"/>
<evidence type="ECO:0000313" key="2">
    <source>
        <dbReference type="Proteomes" id="UP000324376"/>
    </source>
</evidence>
<gene>
    <name evidence="1" type="ORF">BD809_10245</name>
</gene>
<dbReference type="Gene3D" id="3.40.50.10320">
    <property type="entry name" value="LmbE-like"/>
    <property type="match status" value="1"/>
</dbReference>
<sequence length="337" mass="37947">MDHITRSDAASDFNGIEHVPKKAITMGISTILKAKRIILLAWGHKKAPMIKDTIEGTVSSSVPATFLQNHQNITLILDDEAASELTRIKTPWLVGQCIWTEKLRLKAVTWLSELLNKPILKLTDKDYNEHGMSGLLAIEGSSYDLNIKIFDHLQHTITGWPGGKPNADDTHRPERALPEKKRVLIFSPHPDDDVISMGGTLLRLIDQGHDVHVVYQTSGNIAVTDQEALKFAEVFNAFTNGPNSSKFQETISYLKSKKTSDRDPDAILKIKGLIRRMESLGAIRHLGLSDDNVHFLDLPFYETGRVKKKPLSREDITLTKKRLLKKLHRINCTLREI</sequence>
<protein>
    <submittedName>
        <fullName evidence="1">Glucosamine-6-phosphate deaminase</fullName>
    </submittedName>
</protein>
<reference evidence="1 2" key="1">
    <citation type="submission" date="2019-07" db="EMBL/GenBank/DDBJ databases">
        <title>Genomic Encyclopedia of Archaeal and Bacterial Type Strains, Phase II (KMG-II): from individual species to whole genera.</title>
        <authorList>
            <person name="Goeker M."/>
        </authorList>
    </citation>
    <scope>NUCLEOTIDE SEQUENCE [LARGE SCALE GENOMIC DNA]</scope>
    <source>
        <strain evidence="1 2">DSM 17527</strain>
    </source>
</reference>
<dbReference type="PANTHER" id="PTHR42892">
    <property type="entry name" value="GLUCOSAMINE-6-PHOSPHATE DEAMINASE-LIKE PROTEIN BT_0258-RELATED"/>
    <property type="match status" value="1"/>
</dbReference>
<dbReference type="InterPro" id="IPR003737">
    <property type="entry name" value="GlcNAc_PI_deacetylase-related"/>
</dbReference>
<proteinExistence type="predicted"/>
<dbReference type="NCBIfam" id="NF002557">
    <property type="entry name" value="PRK02122.1"/>
    <property type="match status" value="1"/>
</dbReference>
<dbReference type="SUPFAM" id="SSF102588">
    <property type="entry name" value="LmbE-like"/>
    <property type="match status" value="1"/>
</dbReference>
<dbReference type="Pfam" id="PF02585">
    <property type="entry name" value="PIG-L"/>
    <property type="match status" value="1"/>
</dbReference>
<evidence type="ECO:0000313" key="1">
    <source>
        <dbReference type="EMBL" id="TYP75838.1"/>
    </source>
</evidence>
<name>A0A5S5CB29_9FLAO</name>